<feature type="compositionally biased region" description="Basic and acidic residues" evidence="1">
    <location>
        <begin position="57"/>
        <end position="68"/>
    </location>
</feature>
<evidence type="ECO:0000313" key="3">
    <source>
        <dbReference type="Proteomes" id="UP000784294"/>
    </source>
</evidence>
<dbReference type="AlphaFoldDB" id="A0A448X378"/>
<reference evidence="2" key="1">
    <citation type="submission" date="2018-11" db="EMBL/GenBank/DDBJ databases">
        <authorList>
            <consortium name="Pathogen Informatics"/>
        </authorList>
    </citation>
    <scope>NUCLEOTIDE SEQUENCE</scope>
</reference>
<gene>
    <name evidence="2" type="ORF">PXEA_LOCUS20250</name>
</gene>
<accession>A0A448X378</accession>
<sequence length="122" mass="14088">MQTSPKPSRLPVNPLRSVQSPKKSQSPFDIFSCNHESRSRSRFRASKTKNNKWQNQKRSDFSEQRGEPASRQQRLKRSVMSSKRASPNFEIPDKVPRTEMPASTMSTSRLVWRLSALCIHTN</sequence>
<evidence type="ECO:0000313" key="2">
    <source>
        <dbReference type="EMBL" id="VEL26810.1"/>
    </source>
</evidence>
<feature type="compositionally biased region" description="Polar residues" evidence="1">
    <location>
        <begin position="16"/>
        <end position="27"/>
    </location>
</feature>
<dbReference type="EMBL" id="CAAALY010082919">
    <property type="protein sequence ID" value="VEL26810.1"/>
    <property type="molecule type" value="Genomic_DNA"/>
</dbReference>
<feature type="compositionally biased region" description="Basic residues" evidence="1">
    <location>
        <begin position="40"/>
        <end position="50"/>
    </location>
</feature>
<keyword evidence="3" id="KW-1185">Reference proteome</keyword>
<feature type="region of interest" description="Disordered" evidence="1">
    <location>
        <begin position="1"/>
        <end position="103"/>
    </location>
</feature>
<name>A0A448X378_9PLAT</name>
<dbReference type="Proteomes" id="UP000784294">
    <property type="component" value="Unassembled WGS sequence"/>
</dbReference>
<protein>
    <submittedName>
        <fullName evidence="2">Uncharacterized protein</fullName>
    </submittedName>
</protein>
<proteinExistence type="predicted"/>
<comment type="caution">
    <text evidence="2">The sequence shown here is derived from an EMBL/GenBank/DDBJ whole genome shotgun (WGS) entry which is preliminary data.</text>
</comment>
<evidence type="ECO:0000256" key="1">
    <source>
        <dbReference type="SAM" id="MobiDB-lite"/>
    </source>
</evidence>
<organism evidence="2 3">
    <name type="scientific">Protopolystoma xenopodis</name>
    <dbReference type="NCBI Taxonomy" id="117903"/>
    <lineage>
        <taxon>Eukaryota</taxon>
        <taxon>Metazoa</taxon>
        <taxon>Spiralia</taxon>
        <taxon>Lophotrochozoa</taxon>
        <taxon>Platyhelminthes</taxon>
        <taxon>Monogenea</taxon>
        <taxon>Polyopisthocotylea</taxon>
        <taxon>Polystomatidea</taxon>
        <taxon>Polystomatidae</taxon>
        <taxon>Protopolystoma</taxon>
    </lineage>
</organism>